<gene>
    <name evidence="6" type="ORF">BN9_026960</name>
</gene>
<dbReference type="Gene3D" id="2.10.25.10">
    <property type="entry name" value="Laminin"/>
    <property type="match status" value="1"/>
</dbReference>
<evidence type="ECO:0000313" key="6">
    <source>
        <dbReference type="EMBL" id="CCI41912.1"/>
    </source>
</evidence>
<comment type="caution">
    <text evidence="4">Lacks conserved residue(s) required for the propagation of feature annotation.</text>
</comment>
<evidence type="ECO:0000313" key="7">
    <source>
        <dbReference type="Proteomes" id="UP000053237"/>
    </source>
</evidence>
<dbReference type="SMART" id="SM00181">
    <property type="entry name" value="EGF"/>
    <property type="match status" value="3"/>
</dbReference>
<proteinExistence type="predicted"/>
<evidence type="ECO:0000256" key="1">
    <source>
        <dbReference type="ARBA" id="ARBA00022536"/>
    </source>
</evidence>
<dbReference type="PANTHER" id="PTHR11219">
    <property type="entry name" value="TENEURIN AND N-ACETYLGLUCOSAMINE-1-PHOSPHODIESTER ALPHA-N-ACETYLGLUCOSAMINIDASE"/>
    <property type="match status" value="1"/>
</dbReference>
<name>A0A024G5J7_9STRA</name>
<evidence type="ECO:0000256" key="2">
    <source>
        <dbReference type="ARBA" id="ARBA00022737"/>
    </source>
</evidence>
<evidence type="ECO:0000256" key="4">
    <source>
        <dbReference type="PROSITE-ProRule" id="PRU00076"/>
    </source>
</evidence>
<protein>
    <recommendedName>
        <fullName evidence="5">EGF-like domain-containing protein</fullName>
    </recommendedName>
</protein>
<dbReference type="InterPro" id="IPR013111">
    <property type="entry name" value="EGF_extracell"/>
</dbReference>
<organism evidence="6 7">
    <name type="scientific">Albugo candida</name>
    <dbReference type="NCBI Taxonomy" id="65357"/>
    <lineage>
        <taxon>Eukaryota</taxon>
        <taxon>Sar</taxon>
        <taxon>Stramenopiles</taxon>
        <taxon>Oomycota</taxon>
        <taxon>Peronosporomycetes</taxon>
        <taxon>Albuginales</taxon>
        <taxon>Albuginaceae</taxon>
        <taxon>Albugo</taxon>
    </lineage>
</organism>
<dbReference type="InterPro" id="IPR000742">
    <property type="entry name" value="EGF"/>
</dbReference>
<dbReference type="GO" id="GO:0007157">
    <property type="term" value="P:heterophilic cell-cell adhesion via plasma membrane cell adhesion molecules"/>
    <property type="evidence" value="ECO:0007669"/>
    <property type="project" value="TreeGrafter"/>
</dbReference>
<dbReference type="Pfam" id="PF07974">
    <property type="entry name" value="EGF_2"/>
    <property type="match status" value="2"/>
</dbReference>
<dbReference type="PRINTS" id="PR00011">
    <property type="entry name" value="EGFLAMININ"/>
</dbReference>
<accession>A0A024G5J7</accession>
<dbReference type="GO" id="GO:0046982">
    <property type="term" value="F:protein heterodimerization activity"/>
    <property type="evidence" value="ECO:0007669"/>
    <property type="project" value="TreeGrafter"/>
</dbReference>
<keyword evidence="7" id="KW-1185">Reference proteome</keyword>
<keyword evidence="2" id="KW-0677">Repeat</keyword>
<dbReference type="PANTHER" id="PTHR11219:SF69">
    <property type="entry name" value="TENEURIN-A"/>
    <property type="match status" value="1"/>
</dbReference>
<dbReference type="PROSITE" id="PS00022">
    <property type="entry name" value="EGF_1"/>
    <property type="match status" value="2"/>
</dbReference>
<dbReference type="PROSITE" id="PS01186">
    <property type="entry name" value="EGF_2"/>
    <property type="match status" value="1"/>
</dbReference>
<dbReference type="Proteomes" id="UP000053237">
    <property type="component" value="Unassembled WGS sequence"/>
</dbReference>
<dbReference type="GO" id="GO:0042803">
    <property type="term" value="F:protein homodimerization activity"/>
    <property type="evidence" value="ECO:0007669"/>
    <property type="project" value="TreeGrafter"/>
</dbReference>
<keyword evidence="3 4" id="KW-1015">Disulfide bond</keyword>
<dbReference type="InParanoid" id="A0A024G5J7"/>
<comment type="caution">
    <text evidence="6">The sequence shown here is derived from an EMBL/GenBank/DDBJ whole genome shotgun (WGS) entry which is preliminary data.</text>
</comment>
<dbReference type="InterPro" id="IPR051216">
    <property type="entry name" value="Teneurin"/>
</dbReference>
<dbReference type="OrthoDB" id="6130531at2759"/>
<dbReference type="GO" id="GO:0050839">
    <property type="term" value="F:cell adhesion molecule binding"/>
    <property type="evidence" value="ECO:0007669"/>
    <property type="project" value="TreeGrafter"/>
</dbReference>
<sequence>MQNWSGGDCSLRVCPFARAWHDTAIGTNDAHYYAECANRGVCNRDKGLCVCDDGFTGKGCRRLGCPDNCNGHGTCEYIEDLAGDSYDKRVNGIPGQKYTLWDQEKIMGCRCDPGFQGYNCAQRMCPKGDDPLTPSQNEMIQAIVVTLPSSSAIAEGYLTYFDPYGNAFTTGAIPFSAAMDCTSTLLTELLRLPNNVLNTVMVETVASPTSFISFVRNAPKSTTSTGTATTYTRPANTAICLIRFRSEPGTTGFQHLFGCNVSPHAAQGQHPATTGHASAICAVHEVALDTSGTRALSELEPCSNRGRCDQSTGTCKCYTGHVGLACQKQEALV</sequence>
<evidence type="ECO:0000259" key="5">
    <source>
        <dbReference type="PROSITE" id="PS50026"/>
    </source>
</evidence>
<feature type="disulfide bond" evidence="4">
    <location>
        <begin position="51"/>
        <end position="60"/>
    </location>
</feature>
<keyword evidence="1 4" id="KW-0245">EGF-like domain</keyword>
<dbReference type="STRING" id="65357.A0A024G5J7"/>
<evidence type="ECO:0000256" key="3">
    <source>
        <dbReference type="ARBA" id="ARBA00023157"/>
    </source>
</evidence>
<dbReference type="EMBL" id="CAIX01000027">
    <property type="protein sequence ID" value="CCI41912.1"/>
    <property type="molecule type" value="Genomic_DNA"/>
</dbReference>
<dbReference type="AlphaFoldDB" id="A0A024G5J7"/>
<reference evidence="6 7" key="1">
    <citation type="submission" date="2012-05" db="EMBL/GenBank/DDBJ databases">
        <title>Recombination and specialization in a pathogen metapopulation.</title>
        <authorList>
            <person name="Gardiner A."/>
            <person name="Kemen E."/>
            <person name="Schultz-Larsen T."/>
            <person name="MacLean D."/>
            <person name="Van Oosterhout C."/>
            <person name="Jones J.D.G."/>
        </authorList>
    </citation>
    <scope>NUCLEOTIDE SEQUENCE [LARGE SCALE GENOMIC DNA]</scope>
    <source>
        <strain evidence="6 7">Ac Nc2</strain>
    </source>
</reference>
<dbReference type="PROSITE" id="PS50026">
    <property type="entry name" value="EGF_3"/>
    <property type="match status" value="1"/>
</dbReference>
<feature type="domain" description="EGF-like" evidence="5">
    <location>
        <begin position="26"/>
        <end position="61"/>
    </location>
</feature>